<feature type="domain" description="CSN8/PSMD8/EIF3K" evidence="2">
    <location>
        <begin position="87"/>
        <end position="215"/>
    </location>
</feature>
<dbReference type="OrthoDB" id="8775810at2759"/>
<evidence type="ECO:0000313" key="3">
    <source>
        <dbReference type="EMBL" id="EEC47791.1"/>
    </source>
</evidence>
<dbReference type="InterPro" id="IPR006746">
    <property type="entry name" value="26S_Psome_Rpn12"/>
</dbReference>
<dbReference type="PANTHER" id="PTHR12387">
    <property type="entry name" value="26S PROTEASOME NON-ATPASE REGULATORY SUBUNIT 8"/>
    <property type="match status" value="1"/>
</dbReference>
<dbReference type="OMA" id="HIMDGYF"/>
<dbReference type="InParanoid" id="B7FZY2"/>
<dbReference type="RefSeq" id="XP_002180383.1">
    <property type="nucleotide sequence ID" value="XM_002180347.1"/>
</dbReference>
<dbReference type="PANTHER" id="PTHR12387:SF0">
    <property type="entry name" value="26S PROTEASOME NON-ATPASE REGULATORY SUBUNIT 8"/>
    <property type="match status" value="1"/>
</dbReference>
<dbReference type="Pfam" id="PF10075">
    <property type="entry name" value="CSN8_PSD8_EIF3K"/>
    <property type="match status" value="1"/>
</dbReference>
<sequence length="248" mass="27504">MSLDSLLSELKTLVENGDVAQGKAVLSKLKIAILEGADGSPETLQKSCSALELGVLLAVADNDLDAFGRNMAQLQPYYMSGVASTRKAHIMGLNLMHLLVENRLSEFHSELELLSEKEAADPLISFPIGLERKLMVGIYDEVLAGKIPNPSYQLFMEHLLQTVRDSIADCIEVSYKTLKLKDAAEMMKFSNVAELQDYIQNFRDDWIVEAGDLLTFQPPSTIPAATDIPSMEYIKQSLTYATEMERIV</sequence>
<reference evidence="3 4" key="1">
    <citation type="journal article" date="2008" name="Nature">
        <title>The Phaeodactylum genome reveals the evolutionary history of diatom genomes.</title>
        <authorList>
            <person name="Bowler C."/>
            <person name="Allen A.E."/>
            <person name="Badger J.H."/>
            <person name="Grimwood J."/>
            <person name="Jabbari K."/>
            <person name="Kuo A."/>
            <person name="Maheswari U."/>
            <person name="Martens C."/>
            <person name="Maumus F."/>
            <person name="Otillar R.P."/>
            <person name="Rayko E."/>
            <person name="Salamov A."/>
            <person name="Vandepoele K."/>
            <person name="Beszteri B."/>
            <person name="Gruber A."/>
            <person name="Heijde M."/>
            <person name="Katinka M."/>
            <person name="Mock T."/>
            <person name="Valentin K."/>
            <person name="Verret F."/>
            <person name="Berges J.A."/>
            <person name="Brownlee C."/>
            <person name="Cadoret J.P."/>
            <person name="Chiovitti A."/>
            <person name="Choi C.J."/>
            <person name="Coesel S."/>
            <person name="De Martino A."/>
            <person name="Detter J.C."/>
            <person name="Durkin C."/>
            <person name="Falciatore A."/>
            <person name="Fournet J."/>
            <person name="Haruta M."/>
            <person name="Huysman M.J."/>
            <person name="Jenkins B.D."/>
            <person name="Jiroutova K."/>
            <person name="Jorgensen R.E."/>
            <person name="Joubert Y."/>
            <person name="Kaplan A."/>
            <person name="Kroger N."/>
            <person name="Kroth P.G."/>
            <person name="La Roche J."/>
            <person name="Lindquist E."/>
            <person name="Lommer M."/>
            <person name="Martin-Jezequel V."/>
            <person name="Lopez P.J."/>
            <person name="Lucas S."/>
            <person name="Mangogna M."/>
            <person name="McGinnis K."/>
            <person name="Medlin L.K."/>
            <person name="Montsant A."/>
            <person name="Oudot-Le Secq M.P."/>
            <person name="Napoli C."/>
            <person name="Obornik M."/>
            <person name="Parker M.S."/>
            <person name="Petit J.L."/>
            <person name="Porcel B.M."/>
            <person name="Poulsen N."/>
            <person name="Robison M."/>
            <person name="Rychlewski L."/>
            <person name="Rynearson T.A."/>
            <person name="Schmutz J."/>
            <person name="Shapiro H."/>
            <person name="Siaut M."/>
            <person name="Stanley M."/>
            <person name="Sussman M.R."/>
            <person name="Taylor A.R."/>
            <person name="Vardi A."/>
            <person name="von Dassow P."/>
            <person name="Vyverman W."/>
            <person name="Willis A."/>
            <person name="Wyrwicz L.S."/>
            <person name="Rokhsar D.S."/>
            <person name="Weissenbach J."/>
            <person name="Armbrust E.V."/>
            <person name="Green B.R."/>
            <person name="Van de Peer Y."/>
            <person name="Grigoriev I.V."/>
        </authorList>
    </citation>
    <scope>NUCLEOTIDE SEQUENCE [LARGE SCALE GENOMIC DNA]</scope>
    <source>
        <strain evidence="3 4">CCAP 1055/1</strain>
    </source>
</reference>
<dbReference type="PaxDb" id="2850-Phatr20434"/>
<dbReference type="HOGENOM" id="CLU_046003_0_0_1"/>
<dbReference type="EMBL" id="CM000612">
    <property type="protein sequence ID" value="EEC47791.1"/>
    <property type="molecule type" value="Genomic_DNA"/>
</dbReference>
<evidence type="ECO:0000256" key="1">
    <source>
        <dbReference type="ARBA" id="ARBA00022942"/>
    </source>
</evidence>
<dbReference type="STRING" id="556484.B7FZY2"/>
<dbReference type="Proteomes" id="UP000000759">
    <property type="component" value="Chromosome 9"/>
</dbReference>
<reference evidence="4" key="2">
    <citation type="submission" date="2008-08" db="EMBL/GenBank/DDBJ databases">
        <authorList>
            <consortium name="Diatom Consortium"/>
            <person name="Grigoriev I."/>
            <person name="Grimwood J."/>
            <person name="Kuo A."/>
            <person name="Otillar R.P."/>
            <person name="Salamov A."/>
            <person name="Detter J.C."/>
            <person name="Lindquist E."/>
            <person name="Shapiro H."/>
            <person name="Lucas S."/>
            <person name="Glavina del Rio T."/>
            <person name="Pitluck S."/>
            <person name="Rokhsar D."/>
            <person name="Bowler C."/>
        </authorList>
    </citation>
    <scope>GENOME REANNOTATION</scope>
    <source>
        <strain evidence="4">CCAP 1055/1</strain>
    </source>
</reference>
<name>B7FZY2_PHATC</name>
<accession>B7FZY2</accession>
<dbReference type="GO" id="GO:0005634">
    <property type="term" value="C:nucleus"/>
    <property type="evidence" value="ECO:0007669"/>
    <property type="project" value="TreeGrafter"/>
</dbReference>
<evidence type="ECO:0000313" key="4">
    <source>
        <dbReference type="Proteomes" id="UP000000759"/>
    </source>
</evidence>
<dbReference type="AlphaFoldDB" id="B7FZY2"/>
<organism evidence="3 4">
    <name type="scientific">Phaeodactylum tricornutum (strain CCAP 1055/1)</name>
    <dbReference type="NCBI Taxonomy" id="556484"/>
    <lineage>
        <taxon>Eukaryota</taxon>
        <taxon>Sar</taxon>
        <taxon>Stramenopiles</taxon>
        <taxon>Ochrophyta</taxon>
        <taxon>Bacillariophyta</taxon>
        <taxon>Bacillariophyceae</taxon>
        <taxon>Bacillariophycidae</taxon>
        <taxon>Naviculales</taxon>
        <taxon>Phaeodactylaceae</taxon>
        <taxon>Phaeodactylum</taxon>
    </lineage>
</organism>
<dbReference type="InterPro" id="IPR033464">
    <property type="entry name" value="CSN8_PSD8_EIF3K"/>
</dbReference>
<dbReference type="FunCoup" id="B7FZY2">
    <property type="interactions" value="554"/>
</dbReference>
<dbReference type="GO" id="GO:0008541">
    <property type="term" value="C:proteasome regulatory particle, lid subcomplex"/>
    <property type="evidence" value="ECO:0007669"/>
    <property type="project" value="TreeGrafter"/>
</dbReference>
<dbReference type="GeneID" id="7201421"/>
<dbReference type="GO" id="GO:0005829">
    <property type="term" value="C:cytosol"/>
    <property type="evidence" value="ECO:0007669"/>
    <property type="project" value="TreeGrafter"/>
</dbReference>
<dbReference type="eggNOG" id="KOG3151">
    <property type="taxonomic scope" value="Eukaryota"/>
</dbReference>
<dbReference type="KEGG" id="pti:PHATRDRAFT_20434"/>
<proteinExistence type="predicted"/>
<keyword evidence="4" id="KW-1185">Reference proteome</keyword>
<protein>
    <submittedName>
        <fullName evidence="3">Regulatory proteasome non-atpase subunit 12</fullName>
    </submittedName>
</protein>
<dbReference type="Gene3D" id="1.25.40.990">
    <property type="match status" value="1"/>
</dbReference>
<gene>
    <name evidence="3" type="primary">RPN12</name>
    <name evidence="3" type="ORF">PHATRDRAFT_20434</name>
</gene>
<evidence type="ECO:0000259" key="2">
    <source>
        <dbReference type="Pfam" id="PF10075"/>
    </source>
</evidence>
<keyword evidence="1 3" id="KW-0647">Proteasome</keyword>
<dbReference type="GO" id="GO:0043161">
    <property type="term" value="P:proteasome-mediated ubiquitin-dependent protein catabolic process"/>
    <property type="evidence" value="ECO:0007669"/>
    <property type="project" value="TreeGrafter"/>
</dbReference>